<dbReference type="OrthoDB" id="9812355at2"/>
<evidence type="ECO:0000256" key="4">
    <source>
        <dbReference type="ARBA" id="ARBA00022475"/>
    </source>
</evidence>
<evidence type="ECO:0000256" key="1">
    <source>
        <dbReference type="ARBA" id="ARBA00004383"/>
    </source>
</evidence>
<dbReference type="InterPro" id="IPR006260">
    <property type="entry name" value="TonB/TolA_C"/>
</dbReference>
<dbReference type="GO" id="GO:0098797">
    <property type="term" value="C:plasma membrane protein complex"/>
    <property type="evidence" value="ECO:0007669"/>
    <property type="project" value="TreeGrafter"/>
</dbReference>
<evidence type="ECO:0000256" key="6">
    <source>
        <dbReference type="ARBA" id="ARBA00022692"/>
    </source>
</evidence>
<dbReference type="SUPFAM" id="SSF74653">
    <property type="entry name" value="TolA/TonB C-terminal domain"/>
    <property type="match status" value="1"/>
</dbReference>
<keyword evidence="3" id="KW-0813">Transport</keyword>
<dbReference type="PANTHER" id="PTHR33446:SF2">
    <property type="entry name" value="PROTEIN TONB"/>
    <property type="match status" value="1"/>
</dbReference>
<protein>
    <recommendedName>
        <fullName evidence="10">TonB C-terminal domain-containing protein</fullName>
    </recommendedName>
</protein>
<sequence>MNTNLQHIKNIALISLLITISCKQTEVEPMKEDKSIIEIDQNDYNSCIFKCPLEESATFPGGIEHIATFIKENINLSILNRKYFEGRVFVRFTISETGQISNIKVVKGIEDIVDQEAIRIVKLFPDFEPGKLQGIPVKQQIIIPVYFNI</sequence>
<keyword evidence="6" id="KW-0812">Transmembrane</keyword>
<evidence type="ECO:0000313" key="12">
    <source>
        <dbReference type="Proteomes" id="UP000298616"/>
    </source>
</evidence>
<dbReference type="NCBIfam" id="TIGR01352">
    <property type="entry name" value="tonB_Cterm"/>
    <property type="match status" value="1"/>
</dbReference>
<keyword evidence="9" id="KW-0472">Membrane</keyword>
<dbReference type="KEGG" id="fpf:DCC35_06095"/>
<dbReference type="InterPro" id="IPR037682">
    <property type="entry name" value="TonB_C"/>
</dbReference>
<dbReference type="InterPro" id="IPR051045">
    <property type="entry name" value="TonB-dependent_transducer"/>
</dbReference>
<evidence type="ECO:0000256" key="8">
    <source>
        <dbReference type="ARBA" id="ARBA00022989"/>
    </source>
</evidence>
<proteinExistence type="inferred from homology"/>
<evidence type="ECO:0000313" key="11">
    <source>
        <dbReference type="EMBL" id="QCK14343.1"/>
    </source>
</evidence>
<accession>A0A4D7JGZ3</accession>
<dbReference type="GO" id="GO:0055085">
    <property type="term" value="P:transmembrane transport"/>
    <property type="evidence" value="ECO:0007669"/>
    <property type="project" value="InterPro"/>
</dbReference>
<comment type="subcellular location">
    <subcellularLocation>
        <location evidence="1">Cell inner membrane</location>
        <topology evidence="1">Single-pass membrane protein</topology>
        <orientation evidence="1">Periplasmic side</orientation>
    </subcellularLocation>
</comment>
<dbReference type="RefSeq" id="WP_137089932.1">
    <property type="nucleotide sequence ID" value="NZ_CP028923.1"/>
</dbReference>
<keyword evidence="4" id="KW-1003">Cell membrane</keyword>
<evidence type="ECO:0000259" key="10">
    <source>
        <dbReference type="PROSITE" id="PS52015"/>
    </source>
</evidence>
<evidence type="ECO:0000256" key="2">
    <source>
        <dbReference type="ARBA" id="ARBA00006555"/>
    </source>
</evidence>
<evidence type="ECO:0000256" key="9">
    <source>
        <dbReference type="ARBA" id="ARBA00023136"/>
    </source>
</evidence>
<evidence type="ECO:0000256" key="7">
    <source>
        <dbReference type="ARBA" id="ARBA00022927"/>
    </source>
</evidence>
<keyword evidence="7" id="KW-0653">Protein transport</keyword>
<organism evidence="11 12">
    <name type="scientific">Mangrovivirga cuniculi</name>
    <dbReference type="NCBI Taxonomy" id="2715131"/>
    <lineage>
        <taxon>Bacteria</taxon>
        <taxon>Pseudomonadati</taxon>
        <taxon>Bacteroidota</taxon>
        <taxon>Cytophagia</taxon>
        <taxon>Cytophagales</taxon>
        <taxon>Mangrovivirgaceae</taxon>
        <taxon>Mangrovivirga</taxon>
    </lineage>
</organism>
<dbReference type="GO" id="GO:0015031">
    <property type="term" value="P:protein transport"/>
    <property type="evidence" value="ECO:0007669"/>
    <property type="project" value="UniProtKB-KW"/>
</dbReference>
<reference evidence="11 12" key="1">
    <citation type="submission" date="2018-04" db="EMBL/GenBank/DDBJ databases">
        <title>Complete genome uncultured novel isolate.</title>
        <authorList>
            <person name="Merlino G."/>
        </authorList>
    </citation>
    <scope>NUCLEOTIDE SEQUENCE [LARGE SCALE GENOMIC DNA]</scope>
    <source>
        <strain evidence="12">R1DC9</strain>
    </source>
</reference>
<evidence type="ECO:0000256" key="5">
    <source>
        <dbReference type="ARBA" id="ARBA00022519"/>
    </source>
</evidence>
<dbReference type="EMBL" id="CP028923">
    <property type="protein sequence ID" value="QCK14343.1"/>
    <property type="molecule type" value="Genomic_DNA"/>
</dbReference>
<dbReference type="Gene3D" id="3.30.1150.10">
    <property type="match status" value="1"/>
</dbReference>
<dbReference type="GO" id="GO:0031992">
    <property type="term" value="F:energy transducer activity"/>
    <property type="evidence" value="ECO:0007669"/>
    <property type="project" value="TreeGrafter"/>
</dbReference>
<keyword evidence="12" id="KW-1185">Reference proteome</keyword>
<name>A0A4D7JGZ3_9BACT</name>
<dbReference type="AlphaFoldDB" id="A0A4D7JGZ3"/>
<dbReference type="PANTHER" id="PTHR33446">
    <property type="entry name" value="PROTEIN TONB-RELATED"/>
    <property type="match status" value="1"/>
</dbReference>
<feature type="domain" description="TonB C-terminal" evidence="10">
    <location>
        <begin position="60"/>
        <end position="149"/>
    </location>
</feature>
<dbReference type="Proteomes" id="UP000298616">
    <property type="component" value="Chromosome"/>
</dbReference>
<dbReference type="Pfam" id="PF03544">
    <property type="entry name" value="TonB_C"/>
    <property type="match status" value="1"/>
</dbReference>
<gene>
    <name evidence="11" type="ORF">DCC35_06095</name>
</gene>
<evidence type="ECO:0000256" key="3">
    <source>
        <dbReference type="ARBA" id="ARBA00022448"/>
    </source>
</evidence>
<dbReference type="PROSITE" id="PS52015">
    <property type="entry name" value="TONB_CTD"/>
    <property type="match status" value="1"/>
</dbReference>
<keyword evidence="5" id="KW-0997">Cell inner membrane</keyword>
<comment type="similarity">
    <text evidence="2">Belongs to the TonB family.</text>
</comment>
<keyword evidence="8" id="KW-1133">Transmembrane helix</keyword>